<keyword evidence="2" id="KW-1185">Reference proteome</keyword>
<proteinExistence type="predicted"/>
<dbReference type="InterPro" id="IPR028059">
    <property type="entry name" value="SWM_rpt"/>
</dbReference>
<gene>
    <name evidence="1" type="ORF">D5039_09960</name>
</gene>
<dbReference type="EMBL" id="QZCW01000002">
    <property type="protein sequence ID" value="MCW5321459.1"/>
    <property type="molecule type" value="Genomic_DNA"/>
</dbReference>
<dbReference type="Proteomes" id="UP001208935">
    <property type="component" value="Unassembled WGS sequence"/>
</dbReference>
<evidence type="ECO:0000313" key="1">
    <source>
        <dbReference type="EMBL" id="MCW5321459.1"/>
    </source>
</evidence>
<comment type="caution">
    <text evidence="1">The sequence shown here is derived from an EMBL/GenBank/DDBJ whole genome shotgun (WGS) entry which is preliminary data.</text>
</comment>
<sequence>MAAVASVTIWAEPYSCGGDGCLLSADSRTTRVHFDFDQGPWEPRFGLSDCNPVFDSTTVTGDQLVGHYTEANGLDGAALADSAGFTVRSTAGTAIRVNSAVLSAADKTVTLTLGRAVTSNGNGVQDSAQAAAASTRALDVNGYWAKDSTGTWVNLIRAPYGGKMTLEGRRRHHRARRRSADALVPRGAGAGCGGRPLVLT</sequence>
<dbReference type="GeneID" id="77319669"/>
<evidence type="ECO:0000313" key="2">
    <source>
        <dbReference type="Proteomes" id="UP001208935"/>
    </source>
</evidence>
<name>A0ABT3KT08_9BURK</name>
<protein>
    <submittedName>
        <fullName evidence="1">Uncharacterized protein</fullName>
    </submittedName>
</protein>
<dbReference type="RefSeq" id="WP_265258482.1">
    <property type="nucleotide sequence ID" value="NZ_QZCV01000002.1"/>
</dbReference>
<reference evidence="2" key="1">
    <citation type="submission" date="2023-07" db="EMBL/GenBank/DDBJ databases">
        <title>Verminephrobacter genomes.</title>
        <authorList>
            <person name="Lund M.B."/>
        </authorList>
    </citation>
    <scope>NUCLEOTIDE SEQUENCE [LARGE SCALE GENOMIC DNA]</scope>
    <source>
        <strain evidence="2">AtM5-05</strain>
    </source>
</reference>
<accession>A0ABT3KT08</accession>
<organism evidence="1 2">
    <name type="scientific">Verminephrobacter aporrectodeae subsp. tuberculatae</name>
    <dbReference type="NCBI Taxonomy" id="1110392"/>
    <lineage>
        <taxon>Bacteria</taxon>
        <taxon>Pseudomonadati</taxon>
        <taxon>Pseudomonadota</taxon>
        <taxon>Betaproteobacteria</taxon>
        <taxon>Burkholderiales</taxon>
        <taxon>Comamonadaceae</taxon>
        <taxon>Verminephrobacter</taxon>
    </lineage>
</organism>
<dbReference type="Pfam" id="PF13753">
    <property type="entry name" value="SWM_repeat"/>
    <property type="match status" value="1"/>
</dbReference>